<protein>
    <recommendedName>
        <fullName evidence="3">Reverse transcriptase domain-containing protein</fullName>
    </recommendedName>
</protein>
<organism evidence="1 2">
    <name type="scientific">Riccia sorocarpa</name>
    <dbReference type="NCBI Taxonomy" id="122646"/>
    <lineage>
        <taxon>Eukaryota</taxon>
        <taxon>Viridiplantae</taxon>
        <taxon>Streptophyta</taxon>
        <taxon>Embryophyta</taxon>
        <taxon>Marchantiophyta</taxon>
        <taxon>Marchantiopsida</taxon>
        <taxon>Marchantiidae</taxon>
        <taxon>Marchantiales</taxon>
        <taxon>Ricciaceae</taxon>
        <taxon>Riccia</taxon>
    </lineage>
</organism>
<evidence type="ECO:0000313" key="1">
    <source>
        <dbReference type="EMBL" id="KAL3683244.1"/>
    </source>
</evidence>
<proteinExistence type="predicted"/>
<accession>A0ABD3GZE8</accession>
<dbReference type="EMBL" id="JBJQOH010000006">
    <property type="protein sequence ID" value="KAL3683244.1"/>
    <property type="molecule type" value="Genomic_DNA"/>
</dbReference>
<sequence>MPIVRNPGYVFTSEEVHETIRKLQLVMVANGEEQLLARTDRLESFCTMMGMKVNLAKTKLMRVGVKHEQTFYLQSQKVTECRTYKYLGTEVTNNLSWTECGLVRTVNGFKALYSFWNACKRANLVAWPLKARLFTALVQPVLLFGVQAWGPAMSRASWSKLERVHKNFLRRELGVHAQIQYSILLAETGKWTLEAEALLLTLQYVQNVQTQDNDRLVFQAGKVTRGRGWMADIYRWAVSWGIREEDWRHTYSREQFGSFVVKKLWSDPSSRQQYYTRDVNPMNSYREQPYLHAPLPNKTRVLIT</sequence>
<name>A0ABD3GZE8_9MARC</name>
<keyword evidence="2" id="KW-1185">Reference proteome</keyword>
<gene>
    <name evidence="1" type="ORF">R1sor_001266</name>
</gene>
<dbReference type="AlphaFoldDB" id="A0ABD3GZE8"/>
<evidence type="ECO:0000313" key="2">
    <source>
        <dbReference type="Proteomes" id="UP001633002"/>
    </source>
</evidence>
<reference evidence="1 2" key="1">
    <citation type="submission" date="2024-09" db="EMBL/GenBank/DDBJ databases">
        <title>Chromosome-scale assembly of Riccia sorocarpa.</title>
        <authorList>
            <person name="Paukszto L."/>
        </authorList>
    </citation>
    <scope>NUCLEOTIDE SEQUENCE [LARGE SCALE GENOMIC DNA]</scope>
    <source>
        <strain evidence="1">LP-2024</strain>
        <tissue evidence="1">Aerial parts of the thallus</tissue>
    </source>
</reference>
<dbReference type="Proteomes" id="UP001633002">
    <property type="component" value="Unassembled WGS sequence"/>
</dbReference>
<evidence type="ECO:0008006" key="3">
    <source>
        <dbReference type="Google" id="ProtNLM"/>
    </source>
</evidence>
<comment type="caution">
    <text evidence="1">The sequence shown here is derived from an EMBL/GenBank/DDBJ whole genome shotgun (WGS) entry which is preliminary data.</text>
</comment>